<dbReference type="CDD" id="cd24000">
    <property type="entry name" value="ASKHA_NBD_HK"/>
    <property type="match status" value="1"/>
</dbReference>
<dbReference type="GO" id="GO:0001678">
    <property type="term" value="P:intracellular glucose homeostasis"/>
    <property type="evidence" value="ECO:0007669"/>
    <property type="project" value="InterPro"/>
</dbReference>
<evidence type="ECO:0000313" key="10">
    <source>
        <dbReference type="EMBL" id="CRG88695.1"/>
    </source>
</evidence>
<dbReference type="InterPro" id="IPR004000">
    <property type="entry name" value="Actin"/>
</dbReference>
<dbReference type="EMBL" id="CVMT01000005">
    <property type="protein sequence ID" value="CRG88695.1"/>
    <property type="molecule type" value="Genomic_DNA"/>
</dbReference>
<evidence type="ECO:0000256" key="7">
    <source>
        <dbReference type="SAM" id="MobiDB-lite"/>
    </source>
</evidence>
<dbReference type="GO" id="GO:0004340">
    <property type="term" value="F:glucokinase activity"/>
    <property type="evidence" value="ECO:0007669"/>
    <property type="project" value="TreeGrafter"/>
</dbReference>
<dbReference type="Pfam" id="PF03727">
    <property type="entry name" value="Hexokinase_2"/>
    <property type="match status" value="1"/>
</dbReference>
<dbReference type="GO" id="GO:0005829">
    <property type="term" value="C:cytosol"/>
    <property type="evidence" value="ECO:0007669"/>
    <property type="project" value="TreeGrafter"/>
</dbReference>
<evidence type="ECO:0000256" key="2">
    <source>
        <dbReference type="ARBA" id="ARBA00022679"/>
    </source>
</evidence>
<dbReference type="SMART" id="SM00268">
    <property type="entry name" value="ACTIN"/>
    <property type="match status" value="1"/>
</dbReference>
<keyword evidence="11" id="KW-1185">Reference proteome</keyword>
<dbReference type="GO" id="GO:0005739">
    <property type="term" value="C:mitochondrion"/>
    <property type="evidence" value="ECO:0007669"/>
    <property type="project" value="TreeGrafter"/>
</dbReference>
<dbReference type="PRINTS" id="PR00475">
    <property type="entry name" value="HEXOKINASE"/>
</dbReference>
<evidence type="ECO:0000256" key="6">
    <source>
        <dbReference type="RuleBase" id="RU000487"/>
    </source>
</evidence>
<accession>A0A0U1LZF9</accession>
<evidence type="ECO:0000313" key="11">
    <source>
        <dbReference type="Proteomes" id="UP000054383"/>
    </source>
</evidence>
<comment type="similarity">
    <text evidence="1">Belongs to the hexokinase family.</text>
</comment>
<keyword evidence="3" id="KW-0547">Nucleotide-binding</keyword>
<sequence length="1258" mass="136562">MMQNCQVYTPVWTQQLPRADNFHKYAPPTMTQAATKPLQDFLSPLRTGDSQLYDVACSFSNVFQDLASSSDDSLFSPVPVTYLPSGRESGRFLAVDVGITTLKVAFIDLLGETATRSRSMSNMIRKARHSHVRRTLEKAWRIEDRLKHDQPHELFLWIGNCIAEVVKDDLLSSDSDDAPSHIETGIAFGLPIRQDSLEEATLMPTGKGFTIDSDLDLRNSILQGYERHTQRRDDDGEQRSSKRQRHYALPKLKITALTNDAVATLLSLSYSIKSYPNSRVAMGIVLDEGCNATIPMTLSDLHPSKSRPITAQEPNAAQTLVSTEWTLCGAASPLHDHGIITKWDMQLDSQSARPGFQPLEYMTGGRYIGELVRIICLDYFTSILGISERSLPSNLVQPYKLRSDFIINMVSTYSSTTTLAECLNRDMPAPAANGWTWTGKTANVLREILQAVQSRSAALVAAATVGLLASNHEITLREARTPPFNHSLLLGCSPSKSFHEMTFGSRPADWHGGPEELVVACIGGVIQQYPKYIENCQRYIDRLVIQCGPQEGGKSIFLREASDGVIIGAGVLAGMRKAQPSGQSEMPPFKDEHVLLIAPGSQTTLAQLGLPESFTPASHRFPTRMFPAEKKGEFEPFKIRARRREVQPGVVSNGGADKPDVEMGEAPKEEGDAAVEKTEDGSNEAKQNGSSEAAAAAATEPEAEPKEEILLEEDIISDDGAVYPIQNGQIVNWPCLLALLEHIHNTLSPPFHTPILVISEPAWTARDREILTQFIFEKFKPPAFSLMDSALAACYAYGTVTATVVDVGHGKANVTAVVDSVIQEHGRGLALQDCGGQTLTDRLEELLKSQGFTREMCEQLKRSNITEILPQGTPLPGSKEDSNQEPNNPAAAASTGPADGNNATKVPRGPGRGTQTENTEGGTNGEEEEGVLDVAAIVTSGNTNEYLAKREKEKAEKAAKKTSEAANKPIRLPNAKREKAGFQFEEFVRIDDSAQYMRQRREIEVGLERFLLATPGKERTERGSNGVLEDLAAQIHHTILSVPETNKRSELWDNLIVIGNGSRIRGFVPALLSTITQKYILSPPTGIFTSELPSNLSTPLATGGTNTPAHTGQSTPGPLNHPAAHGVNPLLVAATHANAPPATPNMQDPAYMAVHRPSGHGQTPTSVRTVKPADYFPEWKDQGGSNAPGATGAGGTATSANPAAGAVRPGMEEAVFLGAQIAAKIVFINDNQGQYKGYLPRSEYNESGPSAIHEYALM</sequence>
<name>A0A0U1LZF9_TALIS</name>
<dbReference type="Gene3D" id="3.40.367.20">
    <property type="match status" value="1"/>
</dbReference>
<dbReference type="Proteomes" id="UP000054383">
    <property type="component" value="Unassembled WGS sequence"/>
</dbReference>
<dbReference type="GO" id="GO:0006006">
    <property type="term" value="P:glucose metabolic process"/>
    <property type="evidence" value="ECO:0007669"/>
    <property type="project" value="TreeGrafter"/>
</dbReference>
<gene>
    <name evidence="10" type="ORF">PISL3812_05729</name>
</gene>
<keyword evidence="4" id="KW-0418">Kinase</keyword>
<dbReference type="InterPro" id="IPR001312">
    <property type="entry name" value="Hexokinase"/>
</dbReference>
<keyword evidence="5" id="KW-0067">ATP-binding</keyword>
<dbReference type="PANTHER" id="PTHR19443:SF29">
    <property type="entry name" value="PHOSPHOTRANSFERASE"/>
    <property type="match status" value="1"/>
</dbReference>
<dbReference type="GO" id="GO:0006096">
    <property type="term" value="P:glycolytic process"/>
    <property type="evidence" value="ECO:0007669"/>
    <property type="project" value="UniProtKB-UniPathway"/>
</dbReference>
<dbReference type="Gene3D" id="3.90.640.60">
    <property type="match status" value="1"/>
</dbReference>
<feature type="region of interest" description="Disordered" evidence="7">
    <location>
        <begin position="1179"/>
        <end position="1201"/>
    </location>
</feature>
<evidence type="ECO:0000259" key="8">
    <source>
        <dbReference type="Pfam" id="PF00349"/>
    </source>
</evidence>
<comment type="similarity">
    <text evidence="6">Belongs to the actin family.</text>
</comment>
<keyword evidence="2" id="KW-0808">Transferase</keyword>
<dbReference type="UniPathway" id="UPA00109">
    <property type="reaction ID" value="UER00180"/>
</dbReference>
<evidence type="ECO:0000256" key="3">
    <source>
        <dbReference type="ARBA" id="ARBA00022741"/>
    </source>
</evidence>
<dbReference type="AlphaFoldDB" id="A0A0U1LZF9"/>
<feature type="compositionally biased region" description="Basic and acidic residues" evidence="7">
    <location>
        <begin position="225"/>
        <end position="240"/>
    </location>
</feature>
<dbReference type="PANTHER" id="PTHR19443">
    <property type="entry name" value="HEXOKINASE"/>
    <property type="match status" value="1"/>
</dbReference>
<dbReference type="GO" id="GO:0006013">
    <property type="term" value="P:mannose metabolic process"/>
    <property type="evidence" value="ECO:0007669"/>
    <property type="project" value="TreeGrafter"/>
</dbReference>
<dbReference type="GO" id="GO:0005536">
    <property type="term" value="F:D-glucose binding"/>
    <property type="evidence" value="ECO:0007669"/>
    <property type="project" value="InterPro"/>
</dbReference>
<feature type="region of interest" description="Disordered" evidence="7">
    <location>
        <begin position="863"/>
        <end position="931"/>
    </location>
</feature>
<dbReference type="SUPFAM" id="SSF53067">
    <property type="entry name" value="Actin-like ATPase domain"/>
    <property type="match status" value="4"/>
</dbReference>
<organism evidence="10 11">
    <name type="scientific">Talaromyces islandicus</name>
    <name type="common">Penicillium islandicum</name>
    <dbReference type="NCBI Taxonomy" id="28573"/>
    <lineage>
        <taxon>Eukaryota</taxon>
        <taxon>Fungi</taxon>
        <taxon>Dikarya</taxon>
        <taxon>Ascomycota</taxon>
        <taxon>Pezizomycotina</taxon>
        <taxon>Eurotiomycetes</taxon>
        <taxon>Eurotiomycetidae</taxon>
        <taxon>Eurotiales</taxon>
        <taxon>Trichocomaceae</taxon>
        <taxon>Talaromyces</taxon>
        <taxon>Talaromyces sect. Islandici</taxon>
    </lineage>
</organism>
<feature type="region of interest" description="Disordered" evidence="7">
    <location>
        <begin position="224"/>
        <end position="245"/>
    </location>
</feature>
<dbReference type="PROSITE" id="PS51748">
    <property type="entry name" value="HEXOKINASE_2"/>
    <property type="match status" value="1"/>
</dbReference>
<protein>
    <submittedName>
        <fullName evidence="10">Non-structural polyprotein</fullName>
    </submittedName>
</protein>
<dbReference type="STRING" id="28573.A0A0U1LZF9"/>
<feature type="compositionally biased region" description="Low complexity" evidence="7">
    <location>
        <begin position="1183"/>
        <end position="1201"/>
    </location>
</feature>
<evidence type="ECO:0000259" key="9">
    <source>
        <dbReference type="Pfam" id="PF03727"/>
    </source>
</evidence>
<proteinExistence type="inferred from homology"/>
<evidence type="ECO:0000256" key="5">
    <source>
        <dbReference type="ARBA" id="ARBA00022840"/>
    </source>
</evidence>
<feature type="domain" description="Hexokinase C-terminal" evidence="9">
    <location>
        <begin position="282"/>
        <end position="574"/>
    </location>
</feature>
<evidence type="ECO:0000256" key="1">
    <source>
        <dbReference type="ARBA" id="ARBA00009225"/>
    </source>
</evidence>
<evidence type="ECO:0000256" key="4">
    <source>
        <dbReference type="ARBA" id="ARBA00022777"/>
    </source>
</evidence>
<feature type="domain" description="Hexokinase N-terminal" evidence="8">
    <location>
        <begin position="38"/>
        <end position="270"/>
    </location>
</feature>
<dbReference type="GO" id="GO:0005524">
    <property type="term" value="F:ATP binding"/>
    <property type="evidence" value="ECO:0007669"/>
    <property type="project" value="UniProtKB-KW"/>
</dbReference>
<reference evidence="10 11" key="1">
    <citation type="submission" date="2015-04" db="EMBL/GenBank/DDBJ databases">
        <authorList>
            <person name="Syromyatnikov M.Y."/>
            <person name="Popov V.N."/>
        </authorList>
    </citation>
    <scope>NUCLEOTIDE SEQUENCE [LARGE SCALE GENOMIC DNA]</scope>
    <source>
        <strain evidence="10">WF-38-12</strain>
    </source>
</reference>
<dbReference type="Gene3D" id="3.30.420.40">
    <property type="match status" value="4"/>
</dbReference>
<dbReference type="InterPro" id="IPR022672">
    <property type="entry name" value="Hexokinase_N"/>
</dbReference>
<dbReference type="InterPro" id="IPR043129">
    <property type="entry name" value="ATPase_NBD"/>
</dbReference>
<dbReference type="InterPro" id="IPR022673">
    <property type="entry name" value="Hexokinase_C"/>
</dbReference>
<dbReference type="GO" id="GO:0008865">
    <property type="term" value="F:fructokinase activity"/>
    <property type="evidence" value="ECO:0007669"/>
    <property type="project" value="TreeGrafter"/>
</dbReference>
<dbReference type="Pfam" id="PF00022">
    <property type="entry name" value="Actin"/>
    <property type="match status" value="1"/>
</dbReference>
<feature type="region of interest" description="Disordered" evidence="7">
    <location>
        <begin position="645"/>
        <end position="706"/>
    </location>
</feature>
<dbReference type="GO" id="GO:0019158">
    <property type="term" value="F:mannokinase activity"/>
    <property type="evidence" value="ECO:0007669"/>
    <property type="project" value="TreeGrafter"/>
</dbReference>
<dbReference type="Pfam" id="PF00349">
    <property type="entry name" value="Hexokinase_1"/>
    <property type="match status" value="1"/>
</dbReference>
<dbReference type="OrthoDB" id="419537at2759"/>
<feature type="compositionally biased region" description="Basic and acidic residues" evidence="7">
    <location>
        <begin position="657"/>
        <end position="680"/>
    </location>
</feature>